<keyword evidence="5" id="KW-1185">Reference proteome</keyword>
<feature type="domain" description="CNA-B" evidence="3">
    <location>
        <begin position="160"/>
        <end position="227"/>
    </location>
</feature>
<keyword evidence="2" id="KW-0812">Transmembrane</keyword>
<dbReference type="CDD" id="cd00222">
    <property type="entry name" value="CollagenBindB"/>
    <property type="match status" value="5"/>
</dbReference>
<feature type="transmembrane region" description="Helical" evidence="2">
    <location>
        <begin position="25"/>
        <end position="47"/>
    </location>
</feature>
<dbReference type="InterPro" id="IPR008454">
    <property type="entry name" value="Collagen-bd_Cna-like_B-typ_dom"/>
</dbReference>
<sequence length="641" mass="69749">MFCIREQKREIREYLMKSGFSLRKLVTLIMVTVAVVAVSISGFIIAAPRAAAVTGTTTVHVSNTWVDDNDQGGGRPASIKVKLTRGGTQEGETLELNAANNWSGDFVNVPANNDNGTPITYQIGYVNYPIEYDAQVTGDAATGFTITSTLKTTSVQLMTSWQDRNQTDQRPSSIRVQLFANNREYRTVDLTAATGWNYTFTGLPIFENGEYIKYAVSRSVVPGYRTVDSSNEVHYYDMATGEKTAPDSLRVIMWNYPQTTSVEAVKHWADGDDKDHSRAQSVKVKLLADGEEAGTADLSETNNWRHVFGNLPVYKNGAKITYTLEEVNDNGTAANPDGYVSRVDTGDLEVTATTNGLINNLASRSADIHVHQTWINPSNPDTAIPNDITVNLLANGTVINTQKLSPSNNWEYTFSNLPVVYDDNGRSRPINYTVTTDSYAKETSTISIGAITGVGVVNVATPSYFSASVVNTKIDNITVSKEWVDDNDAKGKRPESVTVQLYADGEPSGAPVVLNEAGQWKHVYEDMPLYEYSAKTGTSREIKYTVKEVNTPEGYTASVDDSDVTNLVVTNTIIPVSQPQVPSTPPTTPSTVPTTPTTPSPKSKPKQLAKTGSDVIAFGMGAMIMVSLAGATLVIRKKISY</sequence>
<organism evidence="4 5">
    <name type="scientific">Alloscardovia theropitheci</name>
    <dbReference type="NCBI Taxonomy" id="2496842"/>
    <lineage>
        <taxon>Bacteria</taxon>
        <taxon>Bacillati</taxon>
        <taxon>Actinomycetota</taxon>
        <taxon>Actinomycetes</taxon>
        <taxon>Bifidobacteriales</taxon>
        <taxon>Bifidobacteriaceae</taxon>
        <taxon>Alloscardovia</taxon>
    </lineage>
</organism>
<dbReference type="EMBL" id="RXLP01000008">
    <property type="protein sequence ID" value="TCD54704.1"/>
    <property type="molecule type" value="Genomic_DNA"/>
</dbReference>
<dbReference type="Gene3D" id="2.60.40.1140">
    <property type="entry name" value="Collagen-binding surface protein Cna, B-type domain"/>
    <property type="match status" value="5"/>
</dbReference>
<feature type="domain" description="CNA-B" evidence="3">
    <location>
        <begin position="59"/>
        <end position="149"/>
    </location>
</feature>
<feature type="compositionally biased region" description="Low complexity" evidence="1">
    <location>
        <begin position="589"/>
        <end position="601"/>
    </location>
</feature>
<keyword evidence="2" id="KW-0472">Membrane</keyword>
<dbReference type="SUPFAM" id="SSF49478">
    <property type="entry name" value="Cna protein B-type domain"/>
    <property type="match status" value="5"/>
</dbReference>
<feature type="domain" description="CNA-B" evidence="3">
    <location>
        <begin position="262"/>
        <end position="331"/>
    </location>
</feature>
<feature type="domain" description="CNA-B" evidence="3">
    <location>
        <begin position="477"/>
        <end position="572"/>
    </location>
</feature>
<dbReference type="AlphaFoldDB" id="A0A4R0QQV7"/>
<keyword evidence="2" id="KW-1133">Transmembrane helix</keyword>
<feature type="domain" description="CNA-B" evidence="3">
    <location>
        <begin position="368"/>
        <end position="457"/>
    </location>
</feature>
<evidence type="ECO:0000259" key="3">
    <source>
        <dbReference type="Pfam" id="PF05738"/>
    </source>
</evidence>
<dbReference type="Proteomes" id="UP000291289">
    <property type="component" value="Unassembled WGS sequence"/>
</dbReference>
<evidence type="ECO:0000256" key="1">
    <source>
        <dbReference type="SAM" id="MobiDB-lite"/>
    </source>
</evidence>
<feature type="region of interest" description="Disordered" evidence="1">
    <location>
        <begin position="577"/>
        <end position="608"/>
    </location>
</feature>
<proteinExistence type="predicted"/>
<evidence type="ECO:0000313" key="4">
    <source>
        <dbReference type="EMBL" id="TCD54704.1"/>
    </source>
</evidence>
<reference evidence="4 5" key="1">
    <citation type="submission" date="2018-12" db="EMBL/GenBank/DDBJ databases">
        <title>Alloscrdovia theropitheci sp. nov: a novel taxon from the feces of the bleeding-herat monkey (Theropithecus geleda).</title>
        <authorList>
            <person name="Modesto M."/>
        </authorList>
    </citation>
    <scope>NUCLEOTIDE SEQUENCE [LARGE SCALE GENOMIC DNA]</scope>
    <source>
        <strain evidence="4 5">GLDI4/2</strain>
    </source>
</reference>
<gene>
    <name evidence="4" type="ORF">EJ419_02390</name>
</gene>
<accession>A0A4R0QQV7</accession>
<evidence type="ECO:0000313" key="5">
    <source>
        <dbReference type="Proteomes" id="UP000291289"/>
    </source>
</evidence>
<protein>
    <submittedName>
        <fullName evidence="4">Cna B-type domain-containing protein</fullName>
    </submittedName>
</protein>
<dbReference type="OrthoDB" id="3196823at2"/>
<dbReference type="Pfam" id="PF05738">
    <property type="entry name" value="Cna_B"/>
    <property type="match status" value="5"/>
</dbReference>
<feature type="transmembrane region" description="Helical" evidence="2">
    <location>
        <begin position="615"/>
        <end position="635"/>
    </location>
</feature>
<comment type="caution">
    <text evidence="4">The sequence shown here is derived from an EMBL/GenBank/DDBJ whole genome shotgun (WGS) entry which is preliminary data.</text>
</comment>
<evidence type="ECO:0000256" key="2">
    <source>
        <dbReference type="SAM" id="Phobius"/>
    </source>
</evidence>
<name>A0A4R0QQV7_9BIFI</name>